<evidence type="ECO:0000313" key="5">
    <source>
        <dbReference type="EMBL" id="CAD7697689.1"/>
    </source>
</evidence>
<dbReference type="OrthoDB" id="268693at2759"/>
<dbReference type="SUPFAM" id="SSF52042">
    <property type="entry name" value="Ribosomal protein L32e"/>
    <property type="match status" value="1"/>
</dbReference>
<feature type="compositionally biased region" description="Basic residues" evidence="4">
    <location>
        <begin position="1"/>
        <end position="21"/>
    </location>
</feature>
<evidence type="ECO:0000256" key="4">
    <source>
        <dbReference type="SAM" id="MobiDB-lite"/>
    </source>
</evidence>
<evidence type="ECO:0000256" key="3">
    <source>
        <dbReference type="ARBA" id="ARBA00023274"/>
    </source>
</evidence>
<keyword evidence="6" id="KW-1185">Reference proteome</keyword>
<dbReference type="SMART" id="SM01393">
    <property type="entry name" value="Ribosomal_L32e"/>
    <property type="match status" value="1"/>
</dbReference>
<dbReference type="CDD" id="cd00513">
    <property type="entry name" value="Ribosomal_L32_L32e"/>
    <property type="match status" value="1"/>
</dbReference>
<dbReference type="AlphaFoldDB" id="A0A8S1IRB5"/>
<dbReference type="Pfam" id="PF01655">
    <property type="entry name" value="Ribosomal_L32e"/>
    <property type="match status" value="1"/>
</dbReference>
<dbReference type="Proteomes" id="UP000708148">
    <property type="component" value="Unassembled WGS sequence"/>
</dbReference>
<evidence type="ECO:0008006" key="7">
    <source>
        <dbReference type="Google" id="ProtNLM"/>
    </source>
</evidence>
<dbReference type="EMBL" id="CAJHUC010000699">
    <property type="protein sequence ID" value="CAD7697689.1"/>
    <property type="molecule type" value="Genomic_DNA"/>
</dbReference>
<dbReference type="GO" id="GO:0003735">
    <property type="term" value="F:structural constituent of ribosome"/>
    <property type="evidence" value="ECO:0007669"/>
    <property type="project" value="InterPro"/>
</dbReference>
<name>A0A8S1IRB5_9CHLO</name>
<accession>A0A8S1IRB5</accession>
<evidence type="ECO:0000313" key="6">
    <source>
        <dbReference type="Proteomes" id="UP000708148"/>
    </source>
</evidence>
<keyword evidence="2" id="KW-0689">Ribosomal protein</keyword>
<evidence type="ECO:0000256" key="2">
    <source>
        <dbReference type="ARBA" id="ARBA00022980"/>
    </source>
</evidence>
<dbReference type="GO" id="GO:0022625">
    <property type="term" value="C:cytosolic large ribosomal subunit"/>
    <property type="evidence" value="ECO:0007669"/>
    <property type="project" value="TreeGrafter"/>
</dbReference>
<evidence type="ECO:0000256" key="1">
    <source>
        <dbReference type="ARBA" id="ARBA00008431"/>
    </source>
</evidence>
<proteinExistence type="inferred from homology"/>
<dbReference type="PANTHER" id="PTHR23413:SF1">
    <property type="entry name" value="RIBOSOMAL PROTEIN L32"/>
    <property type="match status" value="1"/>
</dbReference>
<comment type="similarity">
    <text evidence="1">Belongs to the eukaryotic ribosomal protein eL32 family.</text>
</comment>
<reference evidence="5" key="1">
    <citation type="submission" date="2020-12" db="EMBL/GenBank/DDBJ databases">
        <authorList>
            <person name="Iha C."/>
        </authorList>
    </citation>
    <scope>NUCLEOTIDE SEQUENCE</scope>
</reference>
<dbReference type="InterPro" id="IPR001515">
    <property type="entry name" value="Ribosomal_eL32"/>
</dbReference>
<gene>
    <name evidence="5" type="ORF">OSTQU699_LOCUS3050</name>
</gene>
<dbReference type="PANTHER" id="PTHR23413">
    <property type="entry name" value="60S RIBOSOMAL PROTEIN L32 AND DNA-DIRECTED RNA POLYMERASE II, SUBUNIT N"/>
    <property type="match status" value="1"/>
</dbReference>
<sequence>MGKPKPLSKPRIVKKHKKHFDRHQSDRKIAVKPSWRRPKGIDSRVRRKFRGTITMPCIGFGSSKKTRHVLRNGFYKFRVANVKDLEVLLMHNRKFCAEIASQVSAKKRKDIVDRAFQLGILVTNSKARLRTQDDE</sequence>
<dbReference type="InterPro" id="IPR036351">
    <property type="entry name" value="Ribosomal_eL32_sf"/>
</dbReference>
<protein>
    <recommendedName>
        <fullName evidence="7">Ribosomal protein L32</fullName>
    </recommendedName>
</protein>
<comment type="caution">
    <text evidence="5">The sequence shown here is derived from an EMBL/GenBank/DDBJ whole genome shotgun (WGS) entry which is preliminary data.</text>
</comment>
<feature type="region of interest" description="Disordered" evidence="4">
    <location>
        <begin position="1"/>
        <end position="37"/>
    </location>
</feature>
<keyword evidence="3" id="KW-0687">Ribonucleoprotein</keyword>
<dbReference type="GO" id="GO:0006412">
    <property type="term" value="P:translation"/>
    <property type="evidence" value="ECO:0007669"/>
    <property type="project" value="InterPro"/>
</dbReference>
<organism evidence="5 6">
    <name type="scientific">Ostreobium quekettii</name>
    <dbReference type="NCBI Taxonomy" id="121088"/>
    <lineage>
        <taxon>Eukaryota</taxon>
        <taxon>Viridiplantae</taxon>
        <taxon>Chlorophyta</taxon>
        <taxon>core chlorophytes</taxon>
        <taxon>Ulvophyceae</taxon>
        <taxon>TCBD clade</taxon>
        <taxon>Bryopsidales</taxon>
        <taxon>Ostreobineae</taxon>
        <taxon>Ostreobiaceae</taxon>
        <taxon>Ostreobium</taxon>
    </lineage>
</organism>